<reference evidence="1 2" key="1">
    <citation type="submission" date="2019-08" db="EMBL/GenBank/DDBJ databases">
        <title>In-depth cultivation of the pig gut microbiome towards novel bacterial diversity and tailored functional studies.</title>
        <authorList>
            <person name="Wylensek D."/>
            <person name="Hitch T.C.A."/>
            <person name="Clavel T."/>
        </authorList>
    </citation>
    <scope>NUCLEOTIDE SEQUENCE [LARGE SCALE GENOMIC DNA]</scope>
    <source>
        <strain evidence="1 2">Med78-601-WT-4W-RMD-3</strain>
    </source>
</reference>
<comment type="caution">
    <text evidence="1">The sequence shown here is derived from an EMBL/GenBank/DDBJ whole genome shotgun (WGS) entry which is preliminary data.</text>
</comment>
<protein>
    <submittedName>
        <fullName evidence="1">Uncharacterized protein</fullName>
    </submittedName>
</protein>
<proteinExistence type="predicted"/>
<name>A0A844FIV6_9FIRM</name>
<dbReference type="EMBL" id="VULR01000014">
    <property type="protein sequence ID" value="MSS44017.1"/>
    <property type="molecule type" value="Genomic_DNA"/>
</dbReference>
<evidence type="ECO:0000313" key="2">
    <source>
        <dbReference type="Proteomes" id="UP000462760"/>
    </source>
</evidence>
<organism evidence="1 2">
    <name type="scientific">Anaerosalibacter bizertensis</name>
    <dbReference type="NCBI Taxonomy" id="932217"/>
    <lineage>
        <taxon>Bacteria</taxon>
        <taxon>Bacillati</taxon>
        <taxon>Bacillota</taxon>
        <taxon>Tissierellia</taxon>
        <taxon>Tissierellales</taxon>
        <taxon>Sporanaerobacteraceae</taxon>
        <taxon>Anaerosalibacter</taxon>
    </lineage>
</organism>
<accession>A0A844FIV6</accession>
<dbReference type="Proteomes" id="UP000462760">
    <property type="component" value="Unassembled WGS sequence"/>
</dbReference>
<dbReference type="AlphaFoldDB" id="A0A844FIV6"/>
<dbReference type="RefSeq" id="WP_154484690.1">
    <property type="nucleotide sequence ID" value="NZ_VULR01000014.1"/>
</dbReference>
<sequence length="395" mass="48036">MILIEINIINFKEVFRKKYGYYNNLDMNVLKEYKDNILFYERKMDNSIKLYKFSKKDYNIELLADIERKGDAQKEYIGLDYVYNNKLYFSIGGDDLLSYYSYDLIEKKEGLLFQGKYDFSIYLDDRYMILGRDIWESNIRKQYLYDLLERRVYEILDKKVYSIDYSETRKIVLNNEEYIVFNKRFLDSYELDEIYREGLECEEEKKSGIYVISFDKFLKGVKSNNEKLDWDLEIESREYSFIQSAIVDKKIQIDFLEESYRFIYMDLKRKLAKVYNIVWRGKLELEEVFEVSYSDYKDSYNLILEDFPLKLTKSTWFDDFDEYKVYYPEDYLFTSNDNEGLSYILDNIIINEKWEEPEGQYKDYTIIRDRFTLKILKIIEGIGLLLDHGNTLLIY</sequence>
<evidence type="ECO:0000313" key="1">
    <source>
        <dbReference type="EMBL" id="MSS44017.1"/>
    </source>
</evidence>
<gene>
    <name evidence="1" type="ORF">FYJ27_09805</name>
</gene>